<comment type="caution">
    <text evidence="18">The sequence shown here is derived from an EMBL/GenBank/DDBJ whole genome shotgun (WGS) entry which is preliminary data.</text>
</comment>
<keyword evidence="9" id="KW-0411">Iron-sulfur</keyword>
<evidence type="ECO:0000256" key="2">
    <source>
        <dbReference type="ARBA" id="ARBA00005404"/>
    </source>
</evidence>
<dbReference type="PANTHER" id="PTHR43105:SF10">
    <property type="entry name" value="NADH-QUINONE OXIDOREDUCTASE SUBUNIT G"/>
    <property type="match status" value="1"/>
</dbReference>
<dbReference type="Gene3D" id="3.10.20.740">
    <property type="match status" value="1"/>
</dbReference>
<reference evidence="18 19" key="1">
    <citation type="submission" date="2022-01" db="EMBL/GenBank/DDBJ databases">
        <title>Whole genome-based taxonomy of the Shewanellaceae.</title>
        <authorList>
            <person name="Martin-Rodriguez A.J."/>
        </authorList>
    </citation>
    <scope>NUCLEOTIDE SEQUENCE [LARGE SCALE GENOMIC DNA]</scope>
    <source>
        <strain evidence="18 19">DSM 17177</strain>
    </source>
</reference>
<evidence type="ECO:0000256" key="12">
    <source>
        <dbReference type="ARBA" id="ARBA00031577"/>
    </source>
</evidence>
<dbReference type="Pfam" id="PF10588">
    <property type="entry name" value="NADH-G_4Fe-4S_3"/>
    <property type="match status" value="1"/>
</dbReference>
<gene>
    <name evidence="18" type="ORF">L2764_06265</name>
</gene>
<evidence type="ECO:0000256" key="5">
    <source>
        <dbReference type="ARBA" id="ARBA00022714"/>
    </source>
</evidence>
<evidence type="ECO:0000256" key="4">
    <source>
        <dbReference type="ARBA" id="ARBA00022485"/>
    </source>
</evidence>
<evidence type="ECO:0000256" key="8">
    <source>
        <dbReference type="ARBA" id="ARBA00023004"/>
    </source>
</evidence>
<feature type="domain" description="4Fe-4S Mo/W bis-MGD-type" evidence="16">
    <location>
        <begin position="221"/>
        <end position="277"/>
    </location>
</feature>
<dbReference type="PROSITE" id="PS51085">
    <property type="entry name" value="2FE2S_FER_2"/>
    <property type="match status" value="1"/>
</dbReference>
<dbReference type="InterPro" id="IPR054351">
    <property type="entry name" value="NADH_UbQ_OxRdtase_ferredoxin"/>
</dbReference>
<dbReference type="InterPro" id="IPR036010">
    <property type="entry name" value="2Fe-2S_ferredoxin-like_sf"/>
</dbReference>
<evidence type="ECO:0000256" key="7">
    <source>
        <dbReference type="ARBA" id="ARBA00022723"/>
    </source>
</evidence>
<evidence type="ECO:0000313" key="19">
    <source>
        <dbReference type="Proteomes" id="UP001203423"/>
    </source>
</evidence>
<dbReference type="InterPro" id="IPR001041">
    <property type="entry name" value="2Fe-2S_ferredoxin-type"/>
</dbReference>
<dbReference type="SMART" id="SM00926">
    <property type="entry name" value="Molybdop_Fe4S4"/>
    <property type="match status" value="1"/>
</dbReference>
<dbReference type="PROSITE" id="PS00641">
    <property type="entry name" value="COMPLEX1_75K_1"/>
    <property type="match status" value="1"/>
</dbReference>
<comment type="cofactor">
    <cofactor evidence="1">
        <name>[4Fe-4S] cluster</name>
        <dbReference type="ChEBI" id="CHEBI:49883"/>
    </cofactor>
</comment>
<dbReference type="Pfam" id="PF13510">
    <property type="entry name" value="Fer2_4"/>
    <property type="match status" value="1"/>
</dbReference>
<dbReference type="Pfam" id="PF22117">
    <property type="entry name" value="Fer4_Nqo3"/>
    <property type="match status" value="1"/>
</dbReference>
<keyword evidence="4" id="KW-0004">4Fe-4S</keyword>
<feature type="domain" description="4Fe-4S His(Cys)3-ligated-type" evidence="17">
    <location>
        <begin position="83"/>
        <end position="122"/>
    </location>
</feature>
<dbReference type="RefSeq" id="WP_248939374.1">
    <property type="nucleotide sequence ID" value="NZ_JAKIKS010000017.1"/>
</dbReference>
<accession>A0ABT0L8S5</accession>
<dbReference type="PROSITE" id="PS51669">
    <property type="entry name" value="4FE4S_MOW_BIS_MGD"/>
    <property type="match status" value="1"/>
</dbReference>
<evidence type="ECO:0000256" key="1">
    <source>
        <dbReference type="ARBA" id="ARBA00001966"/>
    </source>
</evidence>
<evidence type="ECO:0000256" key="3">
    <source>
        <dbReference type="ARBA" id="ARBA00019902"/>
    </source>
</evidence>
<dbReference type="InterPro" id="IPR019574">
    <property type="entry name" value="NADH_UbQ_OxRdtase_Gsu_4Fe4S-bd"/>
</dbReference>
<keyword evidence="5" id="KW-0001">2Fe-2S</keyword>
<dbReference type="PROSITE" id="PS00643">
    <property type="entry name" value="COMPLEX1_75K_3"/>
    <property type="match status" value="1"/>
</dbReference>
<proteinExistence type="inferred from homology"/>
<sequence>MGKFYIDDQEVNFEPGQNVLQAALKAGINAPYFCYHEALGSAGACRMCTMELEPTKEGENSRLVVTCLQAAQDGQRYRLNKGIGDHVRQGVVEYYMTRHPHDCPVCDEAGDCQLQDMTILSHHTYRRFKGAKRTYMDQPMGPLIYNTANRCITCYRCTRFYQDYALGDDFGVYASGNRTTFRRSEEGHFDSPFSGNLIDVCPTGTFTDKVFRRKFSRTWQLEKNESICGHCSVGCHTEPGGRDNSLRRVHPFPNTKVNAHFICDRGRFGEHFSEANDRPLSAQINGVVVDNQKALDHIKDILTKSAGRIGILSSPDEDVSCHYALANIAEHFNGLFSPFVMPQTEDRTAAALALSRNTPSLTDIETADGAIIVGALTETAPMMDLAVRQLIKAGKTVHMLHASPTLLADIVRKQHPDQIHQAAPKNWAQIISSFDASHEAEEMGPNLFANLDTGKRIIILGVAVEMDIASMHALHDLCQAFENKQLTVQLGFALNGANATGSAMISAQYPSKQLLDAVRKKEIDTLMVCGADPFGFGAADWLPAREHIKQLIVFDNVNSPTLQIADVILPHATWSERRGISINYEGRIQGFNHAYQRAGTLTAVNLATALIGISANNFYEQQHNNIETLTGLNELHYNGCQCLNLHTQFEGRAEANQVSIDTNKDSVQVVRLTWHGGSNKASYATALASIKPWKDNIIYLHPDTAKRLQLNAETKLKLGNPTNANDNPINRSGMDQAFPIILNDNVAVDCLALTRTTLHHVGHLVNAIIPIDKLSIIAKEG</sequence>
<evidence type="ECO:0000259" key="15">
    <source>
        <dbReference type="PROSITE" id="PS51085"/>
    </source>
</evidence>
<dbReference type="Pfam" id="PF00384">
    <property type="entry name" value="Molybdopterin"/>
    <property type="match status" value="1"/>
</dbReference>
<dbReference type="PANTHER" id="PTHR43105">
    <property type="entry name" value="RESPIRATORY NITRATE REDUCTASE"/>
    <property type="match status" value="1"/>
</dbReference>
<dbReference type="InterPro" id="IPR006963">
    <property type="entry name" value="Mopterin_OxRdtase_4Fe-4S_dom"/>
</dbReference>
<keyword evidence="7" id="KW-0479">Metal-binding</keyword>
<dbReference type="Proteomes" id="UP001203423">
    <property type="component" value="Unassembled WGS sequence"/>
</dbReference>
<dbReference type="Gene3D" id="3.40.50.740">
    <property type="match status" value="1"/>
</dbReference>
<evidence type="ECO:0000256" key="11">
    <source>
        <dbReference type="ARBA" id="ARBA00026021"/>
    </source>
</evidence>
<dbReference type="Pfam" id="PF04879">
    <property type="entry name" value="Molybdop_Fe4S4"/>
    <property type="match status" value="1"/>
</dbReference>
<comment type="similarity">
    <text evidence="2">Belongs to the complex I 75 kDa subunit family.</text>
</comment>
<dbReference type="SUPFAM" id="SSF54292">
    <property type="entry name" value="2Fe-2S ferredoxin-like"/>
    <property type="match status" value="1"/>
</dbReference>
<dbReference type="SMART" id="SM00929">
    <property type="entry name" value="NADH-G_4Fe-4S_3"/>
    <property type="match status" value="1"/>
</dbReference>
<dbReference type="InterPro" id="IPR050123">
    <property type="entry name" value="Prok_molybdopt-oxidoreductase"/>
</dbReference>
<dbReference type="InterPro" id="IPR000283">
    <property type="entry name" value="NADH_UbQ_OxRdtase_75kDa_su_CS"/>
</dbReference>
<evidence type="ECO:0000259" key="17">
    <source>
        <dbReference type="PROSITE" id="PS51839"/>
    </source>
</evidence>
<evidence type="ECO:0000256" key="14">
    <source>
        <dbReference type="ARBA" id="ARBA00034078"/>
    </source>
</evidence>
<evidence type="ECO:0000256" key="10">
    <source>
        <dbReference type="ARBA" id="ARBA00023075"/>
    </source>
</evidence>
<comment type="cofactor">
    <cofactor evidence="14">
        <name>[2Fe-2S] cluster</name>
        <dbReference type="ChEBI" id="CHEBI:190135"/>
    </cofactor>
</comment>
<comment type="subunit">
    <text evidence="11">Composed of 13 different subunits. Subunits NuoCD, E, F, and G constitute the peripheral sector of the complex.</text>
</comment>
<dbReference type="Gene3D" id="2.20.25.90">
    <property type="entry name" value="ADC-like domains"/>
    <property type="match status" value="1"/>
</dbReference>
<dbReference type="SUPFAM" id="SSF54862">
    <property type="entry name" value="4Fe-4S ferredoxins"/>
    <property type="match status" value="1"/>
</dbReference>
<evidence type="ECO:0000256" key="13">
    <source>
        <dbReference type="ARBA" id="ARBA00032783"/>
    </source>
</evidence>
<keyword evidence="8" id="KW-0408">Iron</keyword>
<dbReference type="EMBL" id="JAKIKS010000017">
    <property type="protein sequence ID" value="MCL1124091.1"/>
    <property type="molecule type" value="Genomic_DNA"/>
</dbReference>
<name>A0ABT0L8S5_9GAMM</name>
<keyword evidence="19" id="KW-1185">Reference proteome</keyword>
<keyword evidence="6" id="KW-0874">Quinone</keyword>
<organism evidence="18 19">
    <name type="scientific">Shewanella surugensis</name>
    <dbReference type="NCBI Taxonomy" id="212020"/>
    <lineage>
        <taxon>Bacteria</taxon>
        <taxon>Pseudomonadati</taxon>
        <taxon>Pseudomonadota</taxon>
        <taxon>Gammaproteobacteria</taxon>
        <taxon>Alteromonadales</taxon>
        <taxon>Shewanellaceae</taxon>
        <taxon>Shewanella</taxon>
    </lineage>
</organism>
<protein>
    <recommendedName>
        <fullName evidence="3">NADH-quinone oxidoreductase subunit G</fullName>
    </recommendedName>
    <alternativeName>
        <fullName evidence="12">NADH dehydrogenase I subunit G</fullName>
    </alternativeName>
    <alternativeName>
        <fullName evidence="13">NDH-1 subunit G</fullName>
    </alternativeName>
</protein>
<dbReference type="PROSITE" id="PS51839">
    <property type="entry name" value="4FE4S_HC3"/>
    <property type="match status" value="1"/>
</dbReference>
<evidence type="ECO:0000256" key="6">
    <source>
        <dbReference type="ARBA" id="ARBA00022719"/>
    </source>
</evidence>
<dbReference type="CDD" id="cd00207">
    <property type="entry name" value="fer2"/>
    <property type="match status" value="1"/>
</dbReference>
<evidence type="ECO:0000256" key="9">
    <source>
        <dbReference type="ARBA" id="ARBA00023014"/>
    </source>
</evidence>
<keyword evidence="10" id="KW-0830">Ubiquinone</keyword>
<feature type="domain" description="2Fe-2S ferredoxin-type" evidence="15">
    <location>
        <begin position="1"/>
        <end position="83"/>
    </location>
</feature>
<dbReference type="SUPFAM" id="SSF53706">
    <property type="entry name" value="Formate dehydrogenase/DMSO reductase, domains 1-3"/>
    <property type="match status" value="1"/>
</dbReference>
<evidence type="ECO:0000313" key="18">
    <source>
        <dbReference type="EMBL" id="MCL1124091.1"/>
    </source>
</evidence>
<dbReference type="InterPro" id="IPR006656">
    <property type="entry name" value="Mopterin_OxRdtase"/>
</dbReference>
<evidence type="ECO:0000259" key="16">
    <source>
        <dbReference type="PROSITE" id="PS51669"/>
    </source>
</evidence>